<dbReference type="EMBL" id="VSWD01000011">
    <property type="protein sequence ID" value="KAK3087683.1"/>
    <property type="molecule type" value="Genomic_DNA"/>
</dbReference>
<accession>A0AA88XU20</accession>
<dbReference type="AlphaFoldDB" id="A0AA88XU20"/>
<comment type="caution">
    <text evidence="1">The sequence shown here is derived from an EMBL/GenBank/DDBJ whole genome shotgun (WGS) entry which is preliminary data.</text>
</comment>
<organism evidence="1 2">
    <name type="scientific">Pinctada imbricata</name>
    <name type="common">Atlantic pearl-oyster</name>
    <name type="synonym">Pinctada martensii</name>
    <dbReference type="NCBI Taxonomy" id="66713"/>
    <lineage>
        <taxon>Eukaryota</taxon>
        <taxon>Metazoa</taxon>
        <taxon>Spiralia</taxon>
        <taxon>Lophotrochozoa</taxon>
        <taxon>Mollusca</taxon>
        <taxon>Bivalvia</taxon>
        <taxon>Autobranchia</taxon>
        <taxon>Pteriomorphia</taxon>
        <taxon>Pterioida</taxon>
        <taxon>Pterioidea</taxon>
        <taxon>Pteriidae</taxon>
        <taxon>Pinctada</taxon>
    </lineage>
</organism>
<evidence type="ECO:0000313" key="1">
    <source>
        <dbReference type="EMBL" id="KAK3087683.1"/>
    </source>
</evidence>
<proteinExistence type="predicted"/>
<keyword evidence="2" id="KW-1185">Reference proteome</keyword>
<gene>
    <name evidence="1" type="ORF">FSP39_009142</name>
</gene>
<sequence length="149" mass="18046">MRLYKALVIPVLLYGYKIWKMNKGDEKLIDVSHNKCFRRIFRIKFEDHVRTERANMRPLSREIQNRRWKLIGYILRQDRNNHCNVALTWAPEGKRKRGRPNTTLRRTVEKEREETGWRSWNEARIIASDRNRWKNSVKALCTTRHGGDR</sequence>
<reference evidence="1" key="1">
    <citation type="submission" date="2019-08" db="EMBL/GenBank/DDBJ databases">
        <title>The improved chromosome-level genome for the pearl oyster Pinctada fucata martensii using PacBio sequencing and Hi-C.</title>
        <authorList>
            <person name="Zheng Z."/>
        </authorList>
    </citation>
    <scope>NUCLEOTIDE SEQUENCE</scope>
    <source>
        <strain evidence="1">ZZ-2019</strain>
        <tissue evidence="1">Adductor muscle</tissue>
    </source>
</reference>
<name>A0AA88XU20_PINIB</name>
<dbReference type="Proteomes" id="UP001186944">
    <property type="component" value="Unassembled WGS sequence"/>
</dbReference>
<protein>
    <submittedName>
        <fullName evidence="1">Uncharacterized protein</fullName>
    </submittedName>
</protein>
<evidence type="ECO:0000313" key="2">
    <source>
        <dbReference type="Proteomes" id="UP001186944"/>
    </source>
</evidence>